<feature type="compositionally biased region" description="Acidic residues" evidence="6">
    <location>
        <begin position="229"/>
        <end position="244"/>
    </location>
</feature>
<feature type="compositionally biased region" description="Polar residues" evidence="6">
    <location>
        <begin position="431"/>
        <end position="443"/>
    </location>
</feature>
<dbReference type="Pfam" id="PF00096">
    <property type="entry name" value="zf-C2H2"/>
    <property type="match status" value="2"/>
</dbReference>
<dbReference type="GO" id="GO:0008270">
    <property type="term" value="F:zinc ion binding"/>
    <property type="evidence" value="ECO:0007669"/>
    <property type="project" value="UniProtKB-KW"/>
</dbReference>
<evidence type="ECO:0000313" key="10">
    <source>
        <dbReference type="Proteomes" id="UP000314986"/>
    </source>
</evidence>
<dbReference type="Ensembl" id="ENSCMIT00000002680.1">
    <property type="protein sequence ID" value="ENSCMIP00000002590.1"/>
    <property type="gene ID" value="ENSCMIG00000001534.1"/>
</dbReference>
<dbReference type="RefSeq" id="XP_042199503.1">
    <property type="nucleotide sequence ID" value="XM_042343569.1"/>
</dbReference>
<dbReference type="OrthoDB" id="6414306at2759"/>
<feature type="domain" description="C2H2-type" evidence="7">
    <location>
        <begin position="764"/>
        <end position="792"/>
    </location>
</feature>
<feature type="region of interest" description="Disordered" evidence="6">
    <location>
        <begin position="426"/>
        <end position="447"/>
    </location>
</feature>
<feature type="compositionally biased region" description="Polar residues" evidence="6">
    <location>
        <begin position="1141"/>
        <end position="1151"/>
    </location>
</feature>
<feature type="region of interest" description="Disordered" evidence="6">
    <location>
        <begin position="206"/>
        <end position="245"/>
    </location>
</feature>
<dbReference type="PROSITE" id="PS00028">
    <property type="entry name" value="ZINC_FINGER_C2H2_1"/>
    <property type="match status" value="6"/>
</dbReference>
<dbReference type="GeneTree" id="ENSGT00940000159410"/>
<keyword evidence="4" id="KW-0862">Zinc</keyword>
<gene>
    <name evidence="9" type="primary">prdm2a</name>
</gene>
<dbReference type="PROSITE" id="PS50157">
    <property type="entry name" value="ZINC_FINGER_C2H2_2"/>
    <property type="match status" value="8"/>
</dbReference>
<dbReference type="SMART" id="SM00355">
    <property type="entry name" value="ZnF_C2H2"/>
    <property type="match status" value="8"/>
</dbReference>
<dbReference type="RefSeq" id="XP_007895940.1">
    <property type="nucleotide sequence ID" value="XM_007897749.2"/>
</dbReference>
<dbReference type="InterPro" id="IPR013087">
    <property type="entry name" value="Znf_C2H2_type"/>
</dbReference>
<feature type="compositionally biased region" description="Basic and acidic residues" evidence="6">
    <location>
        <begin position="1234"/>
        <end position="1247"/>
    </location>
</feature>
<dbReference type="GO" id="GO:0000981">
    <property type="term" value="F:DNA-binding transcription factor activity, RNA polymerase II-specific"/>
    <property type="evidence" value="ECO:0007669"/>
    <property type="project" value="TreeGrafter"/>
</dbReference>
<organism evidence="8">
    <name type="scientific">Callorhinchus milii</name>
    <name type="common">Ghost shark</name>
    <dbReference type="NCBI Taxonomy" id="7868"/>
    <lineage>
        <taxon>Eukaryota</taxon>
        <taxon>Metazoa</taxon>
        <taxon>Chordata</taxon>
        <taxon>Craniata</taxon>
        <taxon>Vertebrata</taxon>
        <taxon>Chondrichthyes</taxon>
        <taxon>Holocephali</taxon>
        <taxon>Chimaeriformes</taxon>
        <taxon>Callorhinchidae</taxon>
        <taxon>Callorhinchus</taxon>
    </lineage>
</organism>
<feature type="compositionally biased region" description="Basic and acidic residues" evidence="6">
    <location>
        <begin position="319"/>
        <end position="330"/>
    </location>
</feature>
<reference evidence="10" key="2">
    <citation type="journal article" date="2007" name="PLoS Biol.">
        <title>Survey sequencing and comparative analysis of the elephant shark (Callorhinchus milii) genome.</title>
        <authorList>
            <person name="Venkatesh B."/>
            <person name="Kirkness E.F."/>
            <person name="Loh Y.H."/>
            <person name="Halpern A.L."/>
            <person name="Lee A.P."/>
            <person name="Johnson J."/>
            <person name="Dandona N."/>
            <person name="Viswanathan L.D."/>
            <person name="Tay A."/>
            <person name="Venter J.C."/>
            <person name="Strausberg R.L."/>
            <person name="Brenner S."/>
        </authorList>
    </citation>
    <scope>NUCLEOTIDE SEQUENCE [LARGE SCALE GENOMIC DNA]</scope>
</reference>
<feature type="compositionally biased region" description="Polar residues" evidence="6">
    <location>
        <begin position="834"/>
        <end position="851"/>
    </location>
</feature>
<feature type="compositionally biased region" description="Acidic residues" evidence="6">
    <location>
        <begin position="707"/>
        <end position="718"/>
    </location>
</feature>
<dbReference type="Pfam" id="PF13912">
    <property type="entry name" value="zf-C2H2_6"/>
    <property type="match status" value="1"/>
</dbReference>
<dbReference type="EMBL" id="JW861426">
    <property type="protein sequence ID" value="AFO93943.1"/>
    <property type="molecule type" value="mRNA"/>
</dbReference>
<dbReference type="InterPro" id="IPR036236">
    <property type="entry name" value="Znf_C2H2_sf"/>
</dbReference>
<dbReference type="RefSeq" id="XP_042199504.1">
    <property type="nucleotide sequence ID" value="XM_042343570.1"/>
</dbReference>
<proteinExistence type="evidence at transcript level"/>
<dbReference type="FunFam" id="3.30.160.60:FF:003271">
    <property type="entry name" value="PR domain-containing 2, with ZNF domain a"/>
    <property type="match status" value="1"/>
</dbReference>
<feature type="compositionally biased region" description="Polar residues" evidence="6">
    <location>
        <begin position="210"/>
        <end position="224"/>
    </location>
</feature>
<feature type="compositionally biased region" description="Low complexity" evidence="6">
    <location>
        <begin position="1167"/>
        <end position="1182"/>
    </location>
</feature>
<feature type="region of interest" description="Disordered" evidence="6">
    <location>
        <begin position="1227"/>
        <end position="1287"/>
    </location>
</feature>
<evidence type="ECO:0000313" key="9">
    <source>
        <dbReference type="Ensembl" id="ENSCMIP00000002590.1"/>
    </source>
</evidence>
<feature type="compositionally biased region" description="Basic residues" evidence="6">
    <location>
        <begin position="13"/>
        <end position="25"/>
    </location>
</feature>
<evidence type="ECO:0000256" key="3">
    <source>
        <dbReference type="ARBA" id="ARBA00022771"/>
    </source>
</evidence>
<dbReference type="Proteomes" id="UP000314986">
    <property type="component" value="Unassembled WGS sequence"/>
</dbReference>
<feature type="region of interest" description="Disordered" evidence="6">
    <location>
        <begin position="1141"/>
        <end position="1210"/>
    </location>
</feature>
<reference evidence="8 10" key="3">
    <citation type="journal article" date="2014" name="Nature">
        <title>Elephant shark genome provides unique insights into gnathostome evolution.</title>
        <authorList>
            <consortium name="International Elephant Shark Genome Sequencing Consortium"/>
            <person name="Venkatesh B."/>
            <person name="Lee A.P."/>
            <person name="Ravi V."/>
            <person name="Maurya A.K."/>
            <person name="Lian M.M."/>
            <person name="Swann J.B."/>
            <person name="Ohta Y."/>
            <person name="Flajnik M.F."/>
            <person name="Sutoh Y."/>
            <person name="Kasahara M."/>
            <person name="Hoon S."/>
            <person name="Gangu V."/>
            <person name="Roy S.W."/>
            <person name="Irimia M."/>
            <person name="Korzh V."/>
            <person name="Kondrychyn I."/>
            <person name="Lim Z.W."/>
            <person name="Tay B.H."/>
            <person name="Tohari S."/>
            <person name="Kong K.W."/>
            <person name="Ho S."/>
            <person name="Lorente-Galdos B."/>
            <person name="Quilez J."/>
            <person name="Marques-Bonet T."/>
            <person name="Raney B.J."/>
            <person name="Ingham P.W."/>
            <person name="Tay A."/>
            <person name="Hillier L.W."/>
            <person name="Minx P."/>
            <person name="Boehm T."/>
            <person name="Wilson R.K."/>
            <person name="Brenner S."/>
            <person name="Warren W.C."/>
        </authorList>
    </citation>
    <scope>NUCLEOTIDE SEQUENCE</scope>
    <source>
        <tissue evidence="8">Testis</tissue>
    </source>
</reference>
<feature type="domain" description="C2H2-type" evidence="7">
    <location>
        <begin position="71"/>
        <end position="98"/>
    </location>
</feature>
<dbReference type="PANTHER" id="PTHR24409:SF295">
    <property type="entry name" value="AZ2-RELATED"/>
    <property type="match status" value="1"/>
</dbReference>
<dbReference type="SUPFAM" id="SSF57667">
    <property type="entry name" value="beta-beta-alpha zinc fingers"/>
    <property type="match status" value="2"/>
</dbReference>
<feature type="domain" description="C2H2-type" evidence="7">
    <location>
        <begin position="41"/>
        <end position="68"/>
    </location>
</feature>
<evidence type="ECO:0000256" key="6">
    <source>
        <dbReference type="SAM" id="MobiDB-lite"/>
    </source>
</evidence>
<dbReference type="Gene3D" id="3.30.160.60">
    <property type="entry name" value="Classic Zinc Finger"/>
    <property type="match status" value="3"/>
</dbReference>
<feature type="compositionally biased region" description="Polar residues" evidence="6">
    <location>
        <begin position="1095"/>
        <end position="1105"/>
    </location>
</feature>
<sequence>MPEEKSSAENCPKKKLPIKTLKHRSKGDQNGTRDFEETHMFPCKNCERRFTTKQGLERHQHIHISTEGFTFKCKYCGKAFGTHINMRRHERRHEAAPKKKNIVKGSPALQIPNEDFEFDQRAIDISVNNSMRLERPVTLEDGKISVAKDSNLEPSSARACEPKLQHPCRLCKKTFGSYTNLRRHQRRIHERPLLAKGIRVRRKGLGDESNLVSEQSLASAGNRTTRTEMEEEEEVEEEEEESDESQAYIMDVSSNISENLNFYIDGKIESNSNTSNCEVIELDTTCTNPYGLASVLYAVTDESPQNLKITAQVAANHSHLKEPSDRELKGPKRRRTISPLPFGKAKPDLGVETISSAVSSLCPLPLPAQTTNALTGPLEKNTFLTSKLKQLLQIQDGNTPRAVSGESLAIVTPSTSTGAAMGFSRFKRRTSSPPNSPQHSPALSGTGKDAEFIRLWSESLPGLKVPKIESQNSSPAWSLSSREEALSPLSVDNAGKITGSKECQTSQLVINLCSQQPLDLSSGKVQTDVKTESSGSGVAILDLSLHKKPCSEGDVKEETGIAGPHVMCGKKKRKPTTSMLEKVLLNEYNGTDLSVADRQEPEGSPKACLGAEAPLQATSESAPAEPFITSPVPSPLPPVLSVPSPLPQSSTSVLQAVTPALSPVSVHIKEEIRDSDYPDSDSEQEASHALPPTIEPEIPQESPAEYCPEEQEGAEEDCQTSPGDHEKTELAFTKNFTCNVCEMPFLSIKDLAQHLHVHAEHWPFKCEFCVQLFKEADCLSEHRSSLHGVGKIFACSVCNKEFAFLCNLQHHQRDLHPGKECTHQELENGMLRPQNFTDPNKATSCPSQSTAQPESSIPPPQEEDDDNSTDLTEELYTTIKVMASGVKSKGPDVRMGLNQRYPSFKPPPFQYHNRNTPSNGSSAVNFTTHNIPQTFSTAIHCTKCGKSFDNMPALHKHILACASASDKRRYTPKKNAIPLKKKVWKKNGALGGEPARNSIMRRMGQPKRLSFDTDSKPKATINKLKMNALKRKRNRLVQKAIAQKKRASAKKKAMLNTRGMESHHCPYCVKEFTYLGSLNKHVTYSCPKKPVSPSAKGSGSHSPASSEKGAVQRRRTADTEIKLQSTPILLGKRRGRMLGTLQTESVSSAPRLQQRIRSLPPIKSKKPNNSSVTSRTTSPVRSAKGSVAESKRFKSDARQRTSATSTGMASPRLYLRMKNKKVVWQRKANVLKQKRPERYSGRSKETRTGAITRSGGPANTDSEMEDDQENQDSSSEDVQVSLVKMVR</sequence>
<accession>V9K7E9</accession>
<dbReference type="RefSeq" id="XP_042199500.1">
    <property type="nucleotide sequence ID" value="XM_042343566.1"/>
</dbReference>
<feature type="region of interest" description="Disordered" evidence="6">
    <location>
        <begin position="316"/>
        <end position="341"/>
    </location>
</feature>
<feature type="domain" description="C2H2-type" evidence="7">
    <location>
        <begin position="793"/>
        <end position="821"/>
    </location>
</feature>
<feature type="compositionally biased region" description="Basic and acidic residues" evidence="6">
    <location>
        <begin position="1189"/>
        <end position="1199"/>
    </location>
</feature>
<feature type="domain" description="C2H2-type" evidence="7">
    <location>
        <begin position="1063"/>
        <end position="1090"/>
    </location>
</feature>
<feature type="region of interest" description="Disordered" evidence="6">
    <location>
        <begin position="674"/>
        <end position="725"/>
    </location>
</feature>
<dbReference type="GeneID" id="103181338"/>
<evidence type="ECO:0000256" key="1">
    <source>
        <dbReference type="ARBA" id="ARBA00022723"/>
    </source>
</evidence>
<feature type="domain" description="C2H2-type" evidence="7">
    <location>
        <begin position="736"/>
        <end position="763"/>
    </location>
</feature>
<dbReference type="RefSeq" id="XP_042199501.1">
    <property type="nucleotide sequence ID" value="XM_042343567.1"/>
</dbReference>
<dbReference type="RefSeq" id="XP_042199502.1">
    <property type="nucleotide sequence ID" value="XM_042343568.1"/>
</dbReference>
<protein>
    <submittedName>
        <fullName evidence="8">PR domain zinc finger protein 2</fullName>
    </submittedName>
    <submittedName>
        <fullName evidence="9">PR/SET domain 2</fullName>
    </submittedName>
</protein>
<feature type="domain" description="C2H2-type" evidence="7">
    <location>
        <begin position="939"/>
        <end position="968"/>
    </location>
</feature>
<evidence type="ECO:0000259" key="7">
    <source>
        <dbReference type="PROSITE" id="PS50157"/>
    </source>
</evidence>
<reference evidence="10" key="1">
    <citation type="journal article" date="2006" name="Science">
        <title>Ancient noncoding elements conserved in the human genome.</title>
        <authorList>
            <person name="Venkatesh B."/>
            <person name="Kirkness E.F."/>
            <person name="Loh Y.H."/>
            <person name="Halpern A.L."/>
            <person name="Lee A.P."/>
            <person name="Johnson J."/>
            <person name="Dandona N."/>
            <person name="Viswanathan L.D."/>
            <person name="Tay A."/>
            <person name="Venter J.C."/>
            <person name="Strausberg R.L."/>
            <person name="Brenner S."/>
        </authorList>
    </citation>
    <scope>NUCLEOTIDE SEQUENCE [LARGE SCALE GENOMIC DNA]</scope>
</reference>
<dbReference type="STRING" id="7868.ENSCMIP00000002590"/>
<keyword evidence="2" id="KW-0677">Repeat</keyword>
<feature type="region of interest" description="Disordered" evidence="6">
    <location>
        <begin position="1089"/>
        <end position="1128"/>
    </location>
</feature>
<dbReference type="GO" id="GO:0005634">
    <property type="term" value="C:nucleus"/>
    <property type="evidence" value="ECO:0007669"/>
    <property type="project" value="TreeGrafter"/>
</dbReference>
<keyword evidence="1" id="KW-0479">Metal-binding</keyword>
<feature type="region of interest" description="Disordered" evidence="6">
    <location>
        <begin position="1"/>
        <end position="33"/>
    </location>
</feature>
<keyword evidence="10" id="KW-1185">Reference proteome</keyword>
<evidence type="ECO:0000256" key="2">
    <source>
        <dbReference type="ARBA" id="ARBA00022737"/>
    </source>
</evidence>
<dbReference type="GO" id="GO:0000977">
    <property type="term" value="F:RNA polymerase II transcription regulatory region sequence-specific DNA binding"/>
    <property type="evidence" value="ECO:0007669"/>
    <property type="project" value="TreeGrafter"/>
</dbReference>
<feature type="domain" description="C2H2-type" evidence="7">
    <location>
        <begin position="166"/>
        <end position="189"/>
    </location>
</feature>
<dbReference type="PANTHER" id="PTHR24409">
    <property type="entry name" value="ZINC FINGER PROTEIN 142"/>
    <property type="match status" value="1"/>
</dbReference>
<evidence type="ECO:0000256" key="4">
    <source>
        <dbReference type="ARBA" id="ARBA00022833"/>
    </source>
</evidence>
<evidence type="ECO:0000256" key="5">
    <source>
        <dbReference type="PROSITE-ProRule" id="PRU00042"/>
    </source>
</evidence>
<evidence type="ECO:0000313" key="8">
    <source>
        <dbReference type="EMBL" id="AFO93943.1"/>
    </source>
</evidence>
<feature type="region of interest" description="Disordered" evidence="6">
    <location>
        <begin position="831"/>
        <end position="869"/>
    </location>
</feature>
<dbReference type="OMA" id="YVNSARY"/>
<reference evidence="9" key="4">
    <citation type="submission" date="2025-05" db="UniProtKB">
        <authorList>
            <consortium name="Ensembl"/>
        </authorList>
    </citation>
    <scope>IDENTIFICATION</scope>
</reference>
<keyword evidence="3 5" id="KW-0863">Zinc-finger</keyword>
<dbReference type="KEGG" id="cmk:103181338"/>
<name>V9K7E9_CALMI</name>
<dbReference type="CTD" id="100003615"/>